<accession>A0ABX7R7U6</accession>
<proteinExistence type="predicted"/>
<sequence length="432" mass="46220">MKPALLPLLLLLAVACDRSTPSTDAPVQTGAATSTQAAPTTATLAVAEAWSLPTGQGLWPRSRISCAHQTVRSCCPWIETEGDGHTLKFARYGKGGWSEAKEIARGNDWFVNWADTPHLAVTPDGALWAHWLKKSAKAPYAYDVALVRSGDEGRTWSQPVLVNDDGTPTEHGFVSLWPASRDRLGIAWLDGRNSGGGHGHGGAEGHGGGAMTLRAALFDATLKRDGEREIDTMTCDCCQTDVALGGRGPLLVYRDRTPDEIRDIAITRLQGDAWTPAHPVHADGWKMPACPVNGPAVAADGDAAIVAWYTAAGDMPALKLARSSDAGDSFAAPLTVDQGMPVQGRVDLALDADGAWMLWMREDAGVQSLHLAHYTTDLAREQQRVEVARLQGRGRATGFAQLALGDDGAYVVWTDVVDGKPRLQGQHYRLVP</sequence>
<dbReference type="SUPFAM" id="SSF50939">
    <property type="entry name" value="Sialidases"/>
    <property type="match status" value="1"/>
</dbReference>
<dbReference type="EMBL" id="CP071517">
    <property type="protein sequence ID" value="QSX74195.1"/>
    <property type="molecule type" value="Genomic_DNA"/>
</dbReference>
<dbReference type="Gene3D" id="2.120.10.10">
    <property type="match status" value="2"/>
</dbReference>
<gene>
    <name evidence="1" type="ORF">HIV01_013435</name>
</gene>
<evidence type="ECO:0000313" key="1">
    <source>
        <dbReference type="EMBL" id="QSX74195.1"/>
    </source>
</evidence>
<keyword evidence="2" id="KW-1185">Reference proteome</keyword>
<name>A0ABX7R7U6_9GAMM</name>
<dbReference type="InterPro" id="IPR036278">
    <property type="entry name" value="Sialidase_sf"/>
</dbReference>
<organism evidence="1 2">
    <name type="scientific">Lysobacter arenosi</name>
    <dbReference type="NCBI Taxonomy" id="2795387"/>
    <lineage>
        <taxon>Bacteria</taxon>
        <taxon>Pseudomonadati</taxon>
        <taxon>Pseudomonadota</taxon>
        <taxon>Gammaproteobacteria</taxon>
        <taxon>Lysobacterales</taxon>
        <taxon>Lysobacteraceae</taxon>
        <taxon>Lysobacter</taxon>
    </lineage>
</organism>
<dbReference type="Proteomes" id="UP000663400">
    <property type="component" value="Chromosome"/>
</dbReference>
<evidence type="ECO:0000313" key="2">
    <source>
        <dbReference type="Proteomes" id="UP000663400"/>
    </source>
</evidence>
<dbReference type="PROSITE" id="PS51257">
    <property type="entry name" value="PROKAR_LIPOPROTEIN"/>
    <property type="match status" value="1"/>
</dbReference>
<protein>
    <submittedName>
        <fullName evidence="1">Exo-alpha-sialidase</fullName>
    </submittedName>
</protein>
<dbReference type="RefSeq" id="WP_207526961.1">
    <property type="nucleotide sequence ID" value="NZ_CP071517.1"/>
</dbReference>
<reference evidence="1 2" key="1">
    <citation type="submission" date="2021-02" db="EMBL/GenBank/DDBJ databases">
        <title>Lysobacter arenosi sp. nov., isolated from soil of gangwondo yeongwol, south Korea.</title>
        <authorList>
            <person name="Kim K.R."/>
            <person name="Kim K.H."/>
            <person name="Jeon C.O."/>
        </authorList>
    </citation>
    <scope>NUCLEOTIDE SEQUENCE [LARGE SCALE GENOMIC DNA]</scope>
    <source>
        <strain evidence="1 2">R7</strain>
    </source>
</reference>
<dbReference type="CDD" id="cd15482">
    <property type="entry name" value="Sialidase_non-viral"/>
    <property type="match status" value="1"/>
</dbReference>